<dbReference type="STRING" id="94128.A0A2A3E8W3"/>
<dbReference type="InterPro" id="IPR000456">
    <property type="entry name" value="Ribosomal_bL17"/>
</dbReference>
<reference evidence="6 7" key="1">
    <citation type="submission" date="2014-07" db="EMBL/GenBank/DDBJ databases">
        <title>Genomic and transcriptomic analysis on Apis cerana provide comprehensive insights into honey bee biology.</title>
        <authorList>
            <person name="Diao Q."/>
            <person name="Sun L."/>
            <person name="Zheng H."/>
            <person name="Zheng H."/>
            <person name="Xu S."/>
            <person name="Wang S."/>
            <person name="Zeng Z."/>
            <person name="Hu F."/>
            <person name="Su S."/>
            <person name="Wu J."/>
        </authorList>
    </citation>
    <scope>NUCLEOTIDE SEQUENCE [LARGE SCALE GENOMIC DNA]</scope>
    <source>
        <tissue evidence="6">Pupae without intestine</tissue>
    </source>
</reference>
<evidence type="ECO:0000313" key="6">
    <source>
        <dbReference type="EMBL" id="PBC28223.1"/>
    </source>
</evidence>
<dbReference type="FunFam" id="3.90.1030.10:FF:000009">
    <property type="entry name" value="39S ribosomal protein L17, mitochondrial"/>
    <property type="match status" value="1"/>
</dbReference>
<keyword evidence="2 6" id="KW-0689">Ribosomal protein</keyword>
<dbReference type="GO" id="GO:0006412">
    <property type="term" value="P:translation"/>
    <property type="evidence" value="ECO:0007669"/>
    <property type="project" value="InterPro"/>
</dbReference>
<gene>
    <name evidence="6" type="ORF">APICC_00575</name>
</gene>
<keyword evidence="7" id="KW-1185">Reference proteome</keyword>
<dbReference type="EMBL" id="KZ288322">
    <property type="protein sequence ID" value="PBC28223.1"/>
    <property type="molecule type" value="Genomic_DNA"/>
</dbReference>
<dbReference type="Proteomes" id="UP000242457">
    <property type="component" value="Unassembled WGS sequence"/>
</dbReference>
<evidence type="ECO:0000256" key="5">
    <source>
        <dbReference type="ARBA" id="ARBA00035413"/>
    </source>
</evidence>
<organism evidence="6 7">
    <name type="scientific">Apis cerana cerana</name>
    <name type="common">Oriental honeybee</name>
    <dbReference type="NCBI Taxonomy" id="94128"/>
    <lineage>
        <taxon>Eukaryota</taxon>
        <taxon>Metazoa</taxon>
        <taxon>Ecdysozoa</taxon>
        <taxon>Arthropoda</taxon>
        <taxon>Hexapoda</taxon>
        <taxon>Insecta</taxon>
        <taxon>Pterygota</taxon>
        <taxon>Neoptera</taxon>
        <taxon>Endopterygota</taxon>
        <taxon>Hymenoptera</taxon>
        <taxon>Apocrita</taxon>
        <taxon>Aculeata</taxon>
        <taxon>Apoidea</taxon>
        <taxon>Anthophila</taxon>
        <taxon>Apidae</taxon>
        <taxon>Apis</taxon>
    </lineage>
</organism>
<keyword evidence="3" id="KW-0687">Ribonucleoprotein</keyword>
<evidence type="ECO:0000256" key="3">
    <source>
        <dbReference type="ARBA" id="ARBA00023274"/>
    </source>
</evidence>
<evidence type="ECO:0000256" key="4">
    <source>
        <dbReference type="ARBA" id="ARBA00035290"/>
    </source>
</evidence>
<comment type="similarity">
    <text evidence="1">Belongs to the bacterial ribosomal protein bL17 family.</text>
</comment>
<sequence>MNQAKIEKLVSKLRYNVRSEPRKLKNIDGPEGRIRKIKKTLTAVIKYERIELNYARADETRGYVEQLISEALRHGPHHKETMELANFWIIEKQFIHKLFKVLVPRYENYTTSFTKLHNAPCIYPGFAFKRAILELKGNIYPIIEQSNPYQHNLLHNILLDAARKEYRLEKYKEISTNMNL</sequence>
<dbReference type="PANTHER" id="PTHR14413:SF16">
    <property type="entry name" value="LARGE RIBOSOMAL SUBUNIT PROTEIN BL17M"/>
    <property type="match status" value="1"/>
</dbReference>
<dbReference type="GO" id="GO:0003735">
    <property type="term" value="F:structural constituent of ribosome"/>
    <property type="evidence" value="ECO:0007669"/>
    <property type="project" value="InterPro"/>
</dbReference>
<proteinExistence type="inferred from homology"/>
<evidence type="ECO:0000256" key="2">
    <source>
        <dbReference type="ARBA" id="ARBA00022980"/>
    </source>
</evidence>
<dbReference type="PANTHER" id="PTHR14413">
    <property type="entry name" value="RIBOSOMAL PROTEIN L17"/>
    <property type="match status" value="1"/>
</dbReference>
<name>A0A2A3E8W3_APICC</name>
<dbReference type="GO" id="GO:0005762">
    <property type="term" value="C:mitochondrial large ribosomal subunit"/>
    <property type="evidence" value="ECO:0007669"/>
    <property type="project" value="TreeGrafter"/>
</dbReference>
<protein>
    <recommendedName>
        <fullName evidence="4">Large ribosomal subunit protein bL17m</fullName>
    </recommendedName>
    <alternativeName>
        <fullName evidence="5">39S ribosomal protein L17, mitochondrial</fullName>
    </alternativeName>
</protein>
<dbReference type="InterPro" id="IPR036373">
    <property type="entry name" value="Ribosomal_bL17_sf"/>
</dbReference>
<dbReference type="OrthoDB" id="275000at2759"/>
<evidence type="ECO:0000313" key="7">
    <source>
        <dbReference type="Proteomes" id="UP000242457"/>
    </source>
</evidence>
<dbReference type="AlphaFoldDB" id="A0A2A3E8W3"/>
<accession>A0A2A3E8W3</accession>
<evidence type="ECO:0000256" key="1">
    <source>
        <dbReference type="ARBA" id="ARBA00008777"/>
    </source>
</evidence>
<dbReference type="Gene3D" id="3.90.1030.10">
    <property type="entry name" value="Ribosomal protein L17"/>
    <property type="match status" value="1"/>
</dbReference>
<dbReference type="Pfam" id="PF01196">
    <property type="entry name" value="Ribosomal_L17"/>
    <property type="match status" value="1"/>
</dbReference>
<dbReference type="SUPFAM" id="SSF64263">
    <property type="entry name" value="Prokaryotic ribosomal protein L17"/>
    <property type="match status" value="1"/>
</dbReference>